<dbReference type="KEGG" id="mrr:Moror_7271"/>
<name>V2XUE2_MONRO</name>
<dbReference type="Proteomes" id="UP000017559">
    <property type="component" value="Unassembled WGS sequence"/>
</dbReference>
<keyword evidence="2" id="KW-1185">Reference proteome</keyword>
<proteinExistence type="predicted"/>
<dbReference type="EMBL" id="AWSO01000054">
    <property type="protein sequence ID" value="ESK96130.1"/>
    <property type="molecule type" value="Genomic_DNA"/>
</dbReference>
<sequence length="91" mass="10441">MAPAVLSGRKRNLWNKLVDIIQVPQGQFVFEGHRWGNHDLDPTPPEERKWTAWLYASFWAAHAANACDRRPWTILVKCMDCSQHLSSSAHS</sequence>
<comment type="caution">
    <text evidence="1">The sequence shown here is derived from an EMBL/GenBank/DDBJ whole genome shotgun (WGS) entry which is preliminary data.</text>
</comment>
<evidence type="ECO:0000313" key="1">
    <source>
        <dbReference type="EMBL" id="ESK96130.1"/>
    </source>
</evidence>
<gene>
    <name evidence="1" type="ORF">Moror_7271</name>
</gene>
<dbReference type="HOGENOM" id="CLU_2427530_0_0_1"/>
<dbReference type="Gene3D" id="1.10.4160.10">
    <property type="entry name" value="Hydantoin permease"/>
    <property type="match status" value="1"/>
</dbReference>
<dbReference type="AlphaFoldDB" id="V2XUE2"/>
<evidence type="ECO:0000313" key="2">
    <source>
        <dbReference type="Proteomes" id="UP000017559"/>
    </source>
</evidence>
<reference evidence="1 2" key="1">
    <citation type="journal article" date="2014" name="BMC Genomics">
        <title>Genome and secretome analysis of the hemibiotrophic fungal pathogen, Moniliophthora roreri, which causes frosty pod rot disease of cacao: mechanisms of the biotrophic and necrotrophic phases.</title>
        <authorList>
            <person name="Meinhardt L.W."/>
            <person name="Costa G.G.L."/>
            <person name="Thomazella D.P.T."/>
            <person name="Teixeira P.J.P.L."/>
            <person name="Carazzolle M.F."/>
            <person name="Schuster S.C."/>
            <person name="Carlson J.E."/>
            <person name="Guiltinan M.J."/>
            <person name="Mieczkowski P."/>
            <person name="Farmer A."/>
            <person name="Ramaraj T."/>
            <person name="Crozier J."/>
            <person name="Davis R.E."/>
            <person name="Shao J."/>
            <person name="Melnick R.L."/>
            <person name="Pereira G.A.G."/>
            <person name="Bailey B.A."/>
        </authorList>
    </citation>
    <scope>NUCLEOTIDE SEQUENCE [LARGE SCALE GENOMIC DNA]</scope>
    <source>
        <strain evidence="1 2">MCA 2997</strain>
    </source>
</reference>
<organism evidence="1 2">
    <name type="scientific">Moniliophthora roreri (strain MCA 2997)</name>
    <name type="common">Cocoa frosty pod rot fungus</name>
    <name type="synonym">Crinipellis roreri</name>
    <dbReference type="NCBI Taxonomy" id="1381753"/>
    <lineage>
        <taxon>Eukaryota</taxon>
        <taxon>Fungi</taxon>
        <taxon>Dikarya</taxon>
        <taxon>Basidiomycota</taxon>
        <taxon>Agaricomycotina</taxon>
        <taxon>Agaricomycetes</taxon>
        <taxon>Agaricomycetidae</taxon>
        <taxon>Agaricales</taxon>
        <taxon>Marasmiineae</taxon>
        <taxon>Marasmiaceae</taxon>
        <taxon>Moniliophthora</taxon>
    </lineage>
</organism>
<protein>
    <submittedName>
        <fullName evidence="1">Cytosine-purine permease</fullName>
    </submittedName>
</protein>
<accession>V2XUE2</accession>
<dbReference type="STRING" id="1381753.V2XUE2"/>